<dbReference type="eggNOG" id="COG2337">
    <property type="taxonomic scope" value="Bacteria"/>
</dbReference>
<dbReference type="EMBL" id="AAXW01000002">
    <property type="protein sequence ID" value="EAZ93401.1"/>
    <property type="molecule type" value="Genomic_DNA"/>
</dbReference>
<dbReference type="OrthoDB" id="129822at2"/>
<sequence>MKPKINEIWLVSFPFSNLQATKLRPALVIAIHRKEAIILGIFSKIPNENLRETWVLISDKDPEFKLTGLKKTSLIRADKIATVNETVSQKKLGILSSNSIEKVKFALRKSLYLLD</sequence>
<keyword evidence="4" id="KW-1185">Reference proteome</keyword>
<comment type="caution">
    <text evidence="3">The sequence shown here is derived from an EMBL/GenBank/DDBJ whole genome shotgun (WGS) entry which is preliminary data.</text>
</comment>
<comment type="similarity">
    <text evidence="1">Belongs to the PemK/MazF family.</text>
</comment>
<reference evidence="3 4" key="1">
    <citation type="submission" date="2007-03" db="EMBL/GenBank/DDBJ databases">
        <authorList>
            <person name="Stal L."/>
            <person name="Ferriera S."/>
            <person name="Johnson J."/>
            <person name="Kravitz S."/>
            <person name="Beeson K."/>
            <person name="Sutton G."/>
            <person name="Rogers Y.-H."/>
            <person name="Friedman R."/>
            <person name="Frazier M."/>
            <person name="Venter J.C."/>
        </authorList>
    </citation>
    <scope>NUCLEOTIDE SEQUENCE [LARGE SCALE GENOMIC DNA]</scope>
    <source>
        <strain evidence="3 4">CCY0110</strain>
    </source>
</reference>
<dbReference type="Proteomes" id="UP000003781">
    <property type="component" value="Unassembled WGS sequence"/>
</dbReference>
<dbReference type="GO" id="GO:0003677">
    <property type="term" value="F:DNA binding"/>
    <property type="evidence" value="ECO:0007669"/>
    <property type="project" value="InterPro"/>
</dbReference>
<dbReference type="InterPro" id="IPR003477">
    <property type="entry name" value="PemK-like"/>
</dbReference>
<organism evidence="3 4">
    <name type="scientific">Crocosphaera chwakensis CCY0110</name>
    <dbReference type="NCBI Taxonomy" id="391612"/>
    <lineage>
        <taxon>Bacteria</taxon>
        <taxon>Bacillati</taxon>
        <taxon>Cyanobacteriota</taxon>
        <taxon>Cyanophyceae</taxon>
        <taxon>Oscillatoriophycideae</taxon>
        <taxon>Chroococcales</taxon>
        <taxon>Aphanothecaceae</taxon>
        <taxon>Crocosphaera</taxon>
        <taxon>Crocosphaera chwakensis</taxon>
    </lineage>
</organism>
<dbReference type="SUPFAM" id="SSF50118">
    <property type="entry name" value="Cell growth inhibitor/plasmid maintenance toxic component"/>
    <property type="match status" value="1"/>
</dbReference>
<name>A3IHW9_9CHRO</name>
<gene>
    <name evidence="3" type="ORF">CY0110_16437</name>
</gene>
<dbReference type="RefSeq" id="WP_008272906.1">
    <property type="nucleotide sequence ID" value="NZ_AAXW01000002.1"/>
</dbReference>
<evidence type="ECO:0000313" key="4">
    <source>
        <dbReference type="Proteomes" id="UP000003781"/>
    </source>
</evidence>
<protein>
    <submittedName>
        <fullName evidence="3">Transcriptional modulator of MazE/toxin, MazF</fullName>
    </submittedName>
</protein>
<evidence type="ECO:0000313" key="3">
    <source>
        <dbReference type="EMBL" id="EAZ93401.1"/>
    </source>
</evidence>
<evidence type="ECO:0000256" key="2">
    <source>
        <dbReference type="ARBA" id="ARBA00022649"/>
    </source>
</evidence>
<keyword evidence="2" id="KW-1277">Toxin-antitoxin system</keyword>
<dbReference type="Pfam" id="PF02452">
    <property type="entry name" value="PemK_toxin"/>
    <property type="match status" value="1"/>
</dbReference>
<evidence type="ECO:0000256" key="1">
    <source>
        <dbReference type="ARBA" id="ARBA00007521"/>
    </source>
</evidence>
<accession>A3IHW9</accession>
<proteinExistence type="inferred from homology"/>
<dbReference type="AlphaFoldDB" id="A3IHW9"/>
<dbReference type="InterPro" id="IPR011067">
    <property type="entry name" value="Plasmid_toxin/cell-grow_inhib"/>
</dbReference>
<dbReference type="Gene3D" id="2.30.30.110">
    <property type="match status" value="1"/>
</dbReference>